<comment type="caution">
    <text evidence="3">The sequence shown here is derived from an EMBL/GenBank/DDBJ whole genome shotgun (WGS) entry which is preliminary data.</text>
</comment>
<dbReference type="AlphaFoldDB" id="X1NY58"/>
<feature type="compositionally biased region" description="Basic residues" evidence="1">
    <location>
        <begin position="116"/>
        <end position="129"/>
    </location>
</feature>
<accession>X1NY58</accession>
<reference evidence="3" key="1">
    <citation type="journal article" date="2014" name="Front. Microbiol.">
        <title>High frequency of phylogenetically diverse reductive dehalogenase-homologous genes in deep subseafloor sedimentary metagenomes.</title>
        <authorList>
            <person name="Kawai M."/>
            <person name="Futagami T."/>
            <person name="Toyoda A."/>
            <person name="Takaki Y."/>
            <person name="Nishi S."/>
            <person name="Hori S."/>
            <person name="Arai W."/>
            <person name="Tsubouchi T."/>
            <person name="Morono Y."/>
            <person name="Uchiyama I."/>
            <person name="Ito T."/>
            <person name="Fujiyama A."/>
            <person name="Inagaki F."/>
            <person name="Takami H."/>
        </authorList>
    </citation>
    <scope>NUCLEOTIDE SEQUENCE</scope>
    <source>
        <strain evidence="3">Expedition CK06-06</strain>
    </source>
</reference>
<evidence type="ECO:0000313" key="3">
    <source>
        <dbReference type="EMBL" id="GAI48962.1"/>
    </source>
</evidence>
<keyword evidence="2" id="KW-0812">Transmembrane</keyword>
<organism evidence="3">
    <name type="scientific">marine sediment metagenome</name>
    <dbReference type="NCBI Taxonomy" id="412755"/>
    <lineage>
        <taxon>unclassified sequences</taxon>
        <taxon>metagenomes</taxon>
        <taxon>ecological metagenomes</taxon>
    </lineage>
</organism>
<feature type="region of interest" description="Disordered" evidence="1">
    <location>
        <begin position="99"/>
        <end position="129"/>
    </location>
</feature>
<gene>
    <name evidence="3" type="ORF">S06H3_54182</name>
</gene>
<protein>
    <submittedName>
        <fullName evidence="3">Uncharacterized protein</fullName>
    </submittedName>
</protein>
<proteinExistence type="predicted"/>
<keyword evidence="2" id="KW-1133">Transmembrane helix</keyword>
<feature type="non-terminal residue" evidence="3">
    <location>
        <position position="1"/>
    </location>
</feature>
<evidence type="ECO:0000256" key="2">
    <source>
        <dbReference type="SAM" id="Phobius"/>
    </source>
</evidence>
<keyword evidence="2" id="KW-0472">Membrane</keyword>
<feature type="transmembrane region" description="Helical" evidence="2">
    <location>
        <begin position="63"/>
        <end position="86"/>
    </location>
</feature>
<evidence type="ECO:0000256" key="1">
    <source>
        <dbReference type="SAM" id="MobiDB-lite"/>
    </source>
</evidence>
<dbReference type="EMBL" id="BARV01034627">
    <property type="protein sequence ID" value="GAI48962.1"/>
    <property type="molecule type" value="Genomic_DNA"/>
</dbReference>
<name>X1NY58_9ZZZZ</name>
<sequence>YDTKIMNCQYSDPINLGTEENPDWSYSKAVCEFDESENPIALIENTTTGAEFYISKTIGYGDILIITFLAIFLIFGILKFLTDFLIPKLVHIVNKKRGVDEEVDEEVDNEREKHPKNSKHKKNHPKTDF</sequence>